<dbReference type="GO" id="GO:0051371">
    <property type="term" value="F:muscle alpha-actinin binding"/>
    <property type="evidence" value="ECO:0007669"/>
    <property type="project" value="TreeGrafter"/>
</dbReference>
<accession>A0A670ZFW3</accession>
<dbReference type="Gene3D" id="2.10.110.10">
    <property type="entry name" value="Cysteine Rich Protein"/>
    <property type="match status" value="1"/>
</dbReference>
<dbReference type="PANTHER" id="PTHR24214">
    <property type="entry name" value="PDZ AND LIM DOMAIN PROTEIN ZASP"/>
    <property type="match status" value="1"/>
</dbReference>
<dbReference type="Pfam" id="PF00595">
    <property type="entry name" value="PDZ"/>
    <property type="match status" value="1"/>
</dbReference>
<dbReference type="OMA" id="MRGHFWF"/>
<evidence type="ECO:0000259" key="13">
    <source>
        <dbReference type="PROSITE" id="PS50023"/>
    </source>
</evidence>
<feature type="compositionally biased region" description="Polar residues" evidence="12">
    <location>
        <begin position="72"/>
        <end position="95"/>
    </location>
</feature>
<evidence type="ECO:0000256" key="12">
    <source>
        <dbReference type="SAM" id="MobiDB-lite"/>
    </source>
</evidence>
<feature type="region of interest" description="Disordered" evidence="12">
    <location>
        <begin position="72"/>
        <end position="98"/>
    </location>
</feature>
<evidence type="ECO:0000256" key="3">
    <source>
        <dbReference type="ARBA" id="ARBA00022553"/>
    </source>
</evidence>
<dbReference type="GO" id="GO:0046872">
    <property type="term" value="F:metal ion binding"/>
    <property type="evidence" value="ECO:0007669"/>
    <property type="project" value="UniProtKB-KW"/>
</dbReference>
<evidence type="ECO:0000256" key="9">
    <source>
        <dbReference type="ARBA" id="ARBA00039370"/>
    </source>
</evidence>
<dbReference type="Pfam" id="PF00412">
    <property type="entry name" value="LIM"/>
    <property type="match status" value="1"/>
</dbReference>
<keyword evidence="6 11" id="KW-0440">LIM domain</keyword>
<name>A0A670ZFW3_PSETE</name>
<feature type="domain" description="LIM zinc-binding" evidence="13">
    <location>
        <begin position="321"/>
        <end position="381"/>
    </location>
</feature>
<evidence type="ECO:0000256" key="4">
    <source>
        <dbReference type="ARBA" id="ARBA00022723"/>
    </source>
</evidence>
<comment type="subunit">
    <text evidence="10">Interacts with alpha-actinins ACTN1 and ACTN4, FLNA and MYH9. Interacts (via LIM zinc-binding domain) with MKRN2.</text>
</comment>
<feature type="region of interest" description="Disordered" evidence="12">
    <location>
        <begin position="112"/>
        <end position="160"/>
    </location>
</feature>
<dbReference type="AlphaFoldDB" id="A0A670ZFW3"/>
<keyword evidence="5 11" id="KW-0862">Zinc</keyword>
<dbReference type="KEGG" id="ptex:113451879"/>
<evidence type="ECO:0000256" key="1">
    <source>
        <dbReference type="ARBA" id="ARBA00004245"/>
    </source>
</evidence>
<evidence type="ECO:0000256" key="6">
    <source>
        <dbReference type="ARBA" id="ARBA00023038"/>
    </source>
</evidence>
<dbReference type="CDD" id="cd06753">
    <property type="entry name" value="PDZ_PDLIM-like"/>
    <property type="match status" value="1"/>
</dbReference>
<evidence type="ECO:0000256" key="7">
    <source>
        <dbReference type="ARBA" id="ARBA00023212"/>
    </source>
</evidence>
<dbReference type="PANTHER" id="PTHR24214:SF1">
    <property type="entry name" value="PDZ AND LIM DOMAIN PROTEIN 2"/>
    <property type="match status" value="1"/>
</dbReference>
<dbReference type="GO" id="GO:0030018">
    <property type="term" value="C:Z disc"/>
    <property type="evidence" value="ECO:0007669"/>
    <property type="project" value="TreeGrafter"/>
</dbReference>
<dbReference type="OrthoDB" id="445995at2759"/>
<dbReference type="Ensembl" id="ENSPTXT00000022300.1">
    <property type="protein sequence ID" value="ENSPTXP00000021638.1"/>
    <property type="gene ID" value="ENSPTXG00000014979.1"/>
</dbReference>
<dbReference type="GO" id="GO:0007507">
    <property type="term" value="P:heart development"/>
    <property type="evidence" value="ECO:0007669"/>
    <property type="project" value="TreeGrafter"/>
</dbReference>
<feature type="compositionally biased region" description="Low complexity" evidence="12">
    <location>
        <begin position="117"/>
        <end position="152"/>
    </location>
</feature>
<dbReference type="GO" id="GO:0031941">
    <property type="term" value="C:filamentous actin"/>
    <property type="evidence" value="ECO:0007669"/>
    <property type="project" value="TreeGrafter"/>
</dbReference>
<dbReference type="InterPro" id="IPR001478">
    <property type="entry name" value="PDZ"/>
</dbReference>
<dbReference type="InterPro" id="IPR031847">
    <property type="entry name" value="PDLI1-4/Zasp-like_mid"/>
</dbReference>
<dbReference type="GO" id="GO:0061061">
    <property type="term" value="P:muscle structure development"/>
    <property type="evidence" value="ECO:0007669"/>
    <property type="project" value="TreeGrafter"/>
</dbReference>
<evidence type="ECO:0000313" key="15">
    <source>
        <dbReference type="Ensembl" id="ENSPTXP00000021638.1"/>
    </source>
</evidence>
<keyword evidence="16" id="KW-1185">Reference proteome</keyword>
<dbReference type="RefSeq" id="XP_026579055.1">
    <property type="nucleotide sequence ID" value="XM_026723270.1"/>
</dbReference>
<dbReference type="SMART" id="SM00228">
    <property type="entry name" value="PDZ"/>
    <property type="match status" value="1"/>
</dbReference>
<dbReference type="PROSITE" id="PS50106">
    <property type="entry name" value="PDZ"/>
    <property type="match status" value="1"/>
</dbReference>
<proteinExistence type="predicted"/>
<dbReference type="FunFam" id="2.30.42.10:FF:000130">
    <property type="entry name" value="PDZ and LIM domain 2 (mystique)"/>
    <property type="match status" value="1"/>
</dbReference>
<comment type="subcellular location">
    <subcellularLocation>
        <location evidence="1">Cytoplasm</location>
        <location evidence="1">Cytoskeleton</location>
    </subcellularLocation>
</comment>
<feature type="region of interest" description="Disordered" evidence="12">
    <location>
        <begin position="172"/>
        <end position="250"/>
    </location>
</feature>
<feature type="compositionally biased region" description="Polar residues" evidence="12">
    <location>
        <begin position="172"/>
        <end position="188"/>
    </location>
</feature>
<evidence type="ECO:0000256" key="11">
    <source>
        <dbReference type="PROSITE-ProRule" id="PRU00125"/>
    </source>
</evidence>
<comment type="function">
    <text evidence="8">Probable adapter protein located at the actin cytoskeleton that promotes cell attachment. Necessary for the migratory capacity of epithelial cells. Overexpression enhances cell adhesion to collagen and fibronectin and suppresses anchorage independent growth. May contribute to tumor cell migratory capacity.</text>
</comment>
<evidence type="ECO:0000313" key="16">
    <source>
        <dbReference type="Proteomes" id="UP000472273"/>
    </source>
</evidence>
<feature type="domain" description="PDZ" evidence="14">
    <location>
        <begin position="1"/>
        <end position="84"/>
    </location>
</feature>
<dbReference type="InterPro" id="IPR036034">
    <property type="entry name" value="PDZ_sf"/>
</dbReference>
<dbReference type="InterPro" id="IPR001781">
    <property type="entry name" value="Znf_LIM"/>
</dbReference>
<dbReference type="SMART" id="SM00132">
    <property type="entry name" value="LIM"/>
    <property type="match status" value="1"/>
</dbReference>
<protein>
    <recommendedName>
        <fullName evidence="9">PDZ and LIM domain protein 2</fullName>
    </recommendedName>
</protein>
<dbReference type="FunFam" id="2.10.110.10:FF:000085">
    <property type="entry name" value="PDZ and LIM domain 2 (mystique)"/>
    <property type="match status" value="1"/>
</dbReference>
<dbReference type="GO" id="GO:0030036">
    <property type="term" value="P:actin cytoskeleton organization"/>
    <property type="evidence" value="ECO:0007669"/>
    <property type="project" value="TreeGrafter"/>
</dbReference>
<dbReference type="Pfam" id="PF15936">
    <property type="entry name" value="DUF4749"/>
    <property type="match status" value="1"/>
</dbReference>
<dbReference type="GO" id="GO:0001725">
    <property type="term" value="C:stress fiber"/>
    <property type="evidence" value="ECO:0007669"/>
    <property type="project" value="TreeGrafter"/>
</dbReference>
<dbReference type="PROSITE" id="PS50023">
    <property type="entry name" value="LIM_DOMAIN_2"/>
    <property type="match status" value="1"/>
</dbReference>
<dbReference type="SUPFAM" id="SSF50156">
    <property type="entry name" value="PDZ domain-like"/>
    <property type="match status" value="1"/>
</dbReference>
<dbReference type="GeneID" id="113451879"/>
<dbReference type="GO" id="GO:0005912">
    <property type="term" value="C:adherens junction"/>
    <property type="evidence" value="ECO:0007669"/>
    <property type="project" value="TreeGrafter"/>
</dbReference>
<dbReference type="SUPFAM" id="SSF57716">
    <property type="entry name" value="Glucocorticoid receptor-like (DNA-binding domain)"/>
    <property type="match status" value="1"/>
</dbReference>
<reference evidence="15" key="2">
    <citation type="submission" date="2025-09" db="UniProtKB">
        <authorList>
            <consortium name="Ensembl"/>
        </authorList>
    </citation>
    <scope>IDENTIFICATION</scope>
</reference>
<sequence length="395" mass="43798">MSVSVNLTGPAPWGFRITGGRDFRKPIIVSKVIEHGKAALGDLRPGDVIISINGESTSEMLNVEAQNKIKQSPGQLQLQVDRSQQFSPSQTNGESSPEMLAIRFQDVVRTKDNGQNSVRSSYSSPASVSPRPTSPYSPSSPGYRPGSPYSPVRPSLPTEIRGEPVINSRSFQSMETSLQSQQESSNRQIPEPRNFTHSRVSPVTMLPPLNGSPSPGRYSFSNPGEIRKDQERSPSSYNRSYSLDTEPTMNHLEGDSEVYKLMQENRDTRAAPRQSSTFRLLQVALELDEKEGTASHFPSQLSPSLHKPVSSTTAGNAQKLHTCEKCDSPITYQAVKIQENRYRHPSCYVCTDCGLNLKMRGHFWVGEEMYCEKHARQRYQSPAEGGTVLAVYSQS</sequence>
<keyword evidence="3" id="KW-0597">Phosphoprotein</keyword>
<organism evidence="15 16">
    <name type="scientific">Pseudonaja textilis</name>
    <name type="common">Eastern brown snake</name>
    <dbReference type="NCBI Taxonomy" id="8673"/>
    <lineage>
        <taxon>Eukaryota</taxon>
        <taxon>Metazoa</taxon>
        <taxon>Chordata</taxon>
        <taxon>Craniata</taxon>
        <taxon>Vertebrata</taxon>
        <taxon>Euteleostomi</taxon>
        <taxon>Lepidosauria</taxon>
        <taxon>Squamata</taxon>
        <taxon>Bifurcata</taxon>
        <taxon>Unidentata</taxon>
        <taxon>Episquamata</taxon>
        <taxon>Toxicofera</taxon>
        <taxon>Serpentes</taxon>
        <taxon>Colubroidea</taxon>
        <taxon>Elapidae</taxon>
        <taxon>Hydrophiinae</taxon>
        <taxon>Pseudonaja</taxon>
    </lineage>
</organism>
<dbReference type="PROSITE" id="PS00478">
    <property type="entry name" value="LIM_DOMAIN_1"/>
    <property type="match status" value="1"/>
</dbReference>
<dbReference type="GeneTree" id="ENSGT00940000160418"/>
<feature type="compositionally biased region" description="Polar residues" evidence="12">
    <location>
        <begin position="233"/>
        <end position="248"/>
    </location>
</feature>
<dbReference type="CDD" id="cd09449">
    <property type="entry name" value="LIM_Mystique"/>
    <property type="match status" value="1"/>
</dbReference>
<keyword evidence="7" id="KW-0206">Cytoskeleton</keyword>
<evidence type="ECO:0000256" key="8">
    <source>
        <dbReference type="ARBA" id="ARBA00037701"/>
    </source>
</evidence>
<dbReference type="Proteomes" id="UP000472273">
    <property type="component" value="Unplaced"/>
</dbReference>
<keyword evidence="2" id="KW-0963">Cytoplasm</keyword>
<evidence type="ECO:0000259" key="14">
    <source>
        <dbReference type="PROSITE" id="PS50106"/>
    </source>
</evidence>
<dbReference type="Gene3D" id="2.30.42.10">
    <property type="match status" value="1"/>
</dbReference>
<dbReference type="InterPro" id="IPR050604">
    <property type="entry name" value="PDZ-LIM_domain"/>
</dbReference>
<evidence type="ECO:0000256" key="2">
    <source>
        <dbReference type="ARBA" id="ARBA00022490"/>
    </source>
</evidence>
<evidence type="ECO:0000256" key="10">
    <source>
        <dbReference type="ARBA" id="ARBA00046459"/>
    </source>
</evidence>
<evidence type="ECO:0000256" key="5">
    <source>
        <dbReference type="ARBA" id="ARBA00022833"/>
    </source>
</evidence>
<gene>
    <name evidence="15" type="primary">LOC113451879</name>
</gene>
<reference evidence="15" key="1">
    <citation type="submission" date="2025-08" db="UniProtKB">
        <authorList>
            <consortium name="Ensembl"/>
        </authorList>
    </citation>
    <scope>IDENTIFICATION</scope>
</reference>
<dbReference type="GO" id="GO:0003779">
    <property type="term" value="F:actin binding"/>
    <property type="evidence" value="ECO:0007669"/>
    <property type="project" value="TreeGrafter"/>
</dbReference>
<keyword evidence="4 11" id="KW-0479">Metal-binding</keyword>